<feature type="transmembrane region" description="Helical" evidence="6">
    <location>
        <begin position="363"/>
        <end position="381"/>
    </location>
</feature>
<keyword evidence="5 6" id="KW-0472">Membrane</keyword>
<organism evidence="8 9">
    <name type="scientific">Conexibacter arvalis</name>
    <dbReference type="NCBI Taxonomy" id="912552"/>
    <lineage>
        <taxon>Bacteria</taxon>
        <taxon>Bacillati</taxon>
        <taxon>Actinomycetota</taxon>
        <taxon>Thermoleophilia</taxon>
        <taxon>Solirubrobacterales</taxon>
        <taxon>Conexibacteraceae</taxon>
        <taxon>Conexibacter</taxon>
    </lineage>
</organism>
<dbReference type="PANTHER" id="PTHR30294:SF29">
    <property type="entry name" value="MULTIDRUG ABC TRANSPORTER PERMEASE YBHS-RELATED"/>
    <property type="match status" value="1"/>
</dbReference>
<dbReference type="Proteomes" id="UP000585272">
    <property type="component" value="Unassembled WGS sequence"/>
</dbReference>
<evidence type="ECO:0000256" key="1">
    <source>
        <dbReference type="ARBA" id="ARBA00004651"/>
    </source>
</evidence>
<feature type="transmembrane region" description="Helical" evidence="6">
    <location>
        <begin position="335"/>
        <end position="357"/>
    </location>
</feature>
<accession>A0A840I9P7</accession>
<evidence type="ECO:0000313" key="9">
    <source>
        <dbReference type="Proteomes" id="UP000585272"/>
    </source>
</evidence>
<keyword evidence="9" id="KW-1185">Reference proteome</keyword>
<sequence length="447" mass="47736">MRWLLLKDLQILRRSPLLVALLIVYPILIALLIGSALSRGPGNPSIAIFNEVPAEQRTFEVGGSSVNADEYLPQLSRSVDVVSAESREEAIRLVEQGRVLAAVILPPDIAEQLASGRRQPTIEVAYNGEDPVKQRYVESVVKARMADANAALTEKYEQVTLRYIDMLRDGGELTILGREVPILGLRDSRRILDSVIATLPRDAPERTALDQVNRFATLAIQNLGVSTDVLRSVGEPIAVRQTVIGGRRTPLDDYAIAVAAAVSLLFLTVLLAAGLLALEREEHAFSRLVRGLVSKLGLLAEKVGLAALCSLLVTLALLVGLGLFFVELDFARMPLWLAALALGSTAFAALGVALGGLAREVRAASLLAFLLSLPIAFLALVPAGSVSGWAADAIAVVCALFPFKATLQALDVALNDAPESFAAPLLHLAALTGLYVAIARLALRRFA</sequence>
<dbReference type="AlphaFoldDB" id="A0A840I9P7"/>
<feature type="transmembrane region" description="Helical" evidence="6">
    <location>
        <begin position="254"/>
        <end position="278"/>
    </location>
</feature>
<reference evidence="8 9" key="1">
    <citation type="submission" date="2020-08" db="EMBL/GenBank/DDBJ databases">
        <title>Genomic Encyclopedia of Archaeal and Bacterial Type Strains, Phase II (KMG-II): from individual species to whole genera.</title>
        <authorList>
            <person name="Goeker M."/>
        </authorList>
    </citation>
    <scope>NUCLEOTIDE SEQUENCE [LARGE SCALE GENOMIC DNA]</scope>
    <source>
        <strain evidence="8 9">DSM 23288</strain>
    </source>
</reference>
<feature type="domain" description="ABC-2 type transporter transmembrane" evidence="7">
    <location>
        <begin position="21"/>
        <end position="439"/>
    </location>
</feature>
<evidence type="ECO:0000256" key="5">
    <source>
        <dbReference type="ARBA" id="ARBA00023136"/>
    </source>
</evidence>
<gene>
    <name evidence="8" type="ORF">BDZ31_000638</name>
</gene>
<feature type="transmembrane region" description="Helical" evidence="6">
    <location>
        <begin position="425"/>
        <end position="443"/>
    </location>
</feature>
<dbReference type="Gene3D" id="3.40.1710.10">
    <property type="entry name" value="abc type-2 transporter like domain"/>
    <property type="match status" value="1"/>
</dbReference>
<protein>
    <submittedName>
        <fullName evidence="8">ABC-2 type transport system permease protein</fullName>
    </submittedName>
</protein>
<name>A0A840I9P7_9ACTN</name>
<dbReference type="InterPro" id="IPR051449">
    <property type="entry name" value="ABC-2_transporter_component"/>
</dbReference>
<evidence type="ECO:0000256" key="2">
    <source>
        <dbReference type="ARBA" id="ARBA00022475"/>
    </source>
</evidence>
<feature type="transmembrane region" description="Helical" evidence="6">
    <location>
        <begin position="15"/>
        <end position="37"/>
    </location>
</feature>
<evidence type="ECO:0000256" key="6">
    <source>
        <dbReference type="SAM" id="Phobius"/>
    </source>
</evidence>
<evidence type="ECO:0000256" key="3">
    <source>
        <dbReference type="ARBA" id="ARBA00022692"/>
    </source>
</evidence>
<evidence type="ECO:0000313" key="8">
    <source>
        <dbReference type="EMBL" id="MBB4661065.1"/>
    </source>
</evidence>
<evidence type="ECO:0000256" key="4">
    <source>
        <dbReference type="ARBA" id="ARBA00022989"/>
    </source>
</evidence>
<keyword evidence="2" id="KW-1003">Cell membrane</keyword>
<dbReference type="InterPro" id="IPR013525">
    <property type="entry name" value="ABC2_TM"/>
</dbReference>
<keyword evidence="4 6" id="KW-1133">Transmembrane helix</keyword>
<evidence type="ECO:0000259" key="7">
    <source>
        <dbReference type="Pfam" id="PF12698"/>
    </source>
</evidence>
<dbReference type="PANTHER" id="PTHR30294">
    <property type="entry name" value="MEMBRANE COMPONENT OF ABC TRANSPORTER YHHJ-RELATED"/>
    <property type="match status" value="1"/>
</dbReference>
<dbReference type="GO" id="GO:0005886">
    <property type="term" value="C:plasma membrane"/>
    <property type="evidence" value="ECO:0007669"/>
    <property type="project" value="UniProtKB-SubCell"/>
</dbReference>
<comment type="subcellular location">
    <subcellularLocation>
        <location evidence="1">Cell membrane</location>
        <topology evidence="1">Multi-pass membrane protein</topology>
    </subcellularLocation>
</comment>
<dbReference type="GO" id="GO:0140359">
    <property type="term" value="F:ABC-type transporter activity"/>
    <property type="evidence" value="ECO:0007669"/>
    <property type="project" value="InterPro"/>
</dbReference>
<feature type="transmembrane region" description="Helical" evidence="6">
    <location>
        <begin position="303"/>
        <end position="326"/>
    </location>
</feature>
<dbReference type="Pfam" id="PF12698">
    <property type="entry name" value="ABC2_membrane_3"/>
    <property type="match status" value="1"/>
</dbReference>
<dbReference type="EMBL" id="JACHNU010000001">
    <property type="protein sequence ID" value="MBB4661065.1"/>
    <property type="molecule type" value="Genomic_DNA"/>
</dbReference>
<keyword evidence="3 6" id="KW-0812">Transmembrane</keyword>
<proteinExistence type="predicted"/>
<dbReference type="RefSeq" id="WP_183338908.1">
    <property type="nucleotide sequence ID" value="NZ_JACHNU010000001.1"/>
</dbReference>
<comment type="caution">
    <text evidence="8">The sequence shown here is derived from an EMBL/GenBank/DDBJ whole genome shotgun (WGS) entry which is preliminary data.</text>
</comment>